<dbReference type="InterPro" id="IPR008920">
    <property type="entry name" value="TF_FadR/GntR_C"/>
</dbReference>
<accession>A0A517PK15</accession>
<dbReference type="InterPro" id="IPR011711">
    <property type="entry name" value="GntR_C"/>
</dbReference>
<dbReference type="PANTHER" id="PTHR43537">
    <property type="entry name" value="TRANSCRIPTIONAL REGULATOR, GNTR FAMILY"/>
    <property type="match status" value="1"/>
</dbReference>
<proteinExistence type="predicted"/>
<dbReference type="SMART" id="SM00345">
    <property type="entry name" value="HTH_GNTR"/>
    <property type="match status" value="1"/>
</dbReference>
<dbReference type="PROSITE" id="PS50949">
    <property type="entry name" value="HTH_GNTR"/>
    <property type="match status" value="1"/>
</dbReference>
<dbReference type="SUPFAM" id="SSF46785">
    <property type="entry name" value="Winged helix' DNA-binding domain"/>
    <property type="match status" value="1"/>
</dbReference>
<evidence type="ECO:0000256" key="3">
    <source>
        <dbReference type="ARBA" id="ARBA00023163"/>
    </source>
</evidence>
<evidence type="ECO:0000313" key="5">
    <source>
        <dbReference type="EMBL" id="QDT19713.1"/>
    </source>
</evidence>
<organism evidence="5 6">
    <name type="scientific">Gimesia chilikensis</name>
    <dbReference type="NCBI Taxonomy" id="2605989"/>
    <lineage>
        <taxon>Bacteria</taxon>
        <taxon>Pseudomonadati</taxon>
        <taxon>Planctomycetota</taxon>
        <taxon>Planctomycetia</taxon>
        <taxon>Planctomycetales</taxon>
        <taxon>Planctomycetaceae</taxon>
        <taxon>Gimesia</taxon>
    </lineage>
</organism>
<evidence type="ECO:0000256" key="1">
    <source>
        <dbReference type="ARBA" id="ARBA00023015"/>
    </source>
</evidence>
<dbReference type="GO" id="GO:0003700">
    <property type="term" value="F:DNA-binding transcription factor activity"/>
    <property type="evidence" value="ECO:0007669"/>
    <property type="project" value="InterPro"/>
</dbReference>
<dbReference type="Pfam" id="PF00392">
    <property type="entry name" value="GntR"/>
    <property type="match status" value="1"/>
</dbReference>
<feature type="domain" description="HTH gntR-type" evidence="4">
    <location>
        <begin position="16"/>
        <end position="84"/>
    </location>
</feature>
<dbReference type="CDD" id="cd07377">
    <property type="entry name" value="WHTH_GntR"/>
    <property type="match status" value="1"/>
</dbReference>
<dbReference type="InterPro" id="IPR000524">
    <property type="entry name" value="Tscrpt_reg_HTH_GntR"/>
</dbReference>
<dbReference type="GO" id="GO:0003677">
    <property type="term" value="F:DNA binding"/>
    <property type="evidence" value="ECO:0007669"/>
    <property type="project" value="UniProtKB-KW"/>
</dbReference>
<keyword evidence="1" id="KW-0805">Transcription regulation</keyword>
<dbReference type="OrthoDB" id="261145at2"/>
<keyword evidence="3" id="KW-0804">Transcription</keyword>
<protein>
    <submittedName>
        <fullName evidence="5">HTH-type transcriptional regulator LutR</fullName>
    </submittedName>
</protein>
<dbReference type="SUPFAM" id="SSF48008">
    <property type="entry name" value="GntR ligand-binding domain-like"/>
    <property type="match status" value="1"/>
</dbReference>
<name>A0A517PK15_9PLAN</name>
<dbReference type="Gene3D" id="1.20.120.530">
    <property type="entry name" value="GntR ligand-binding domain-like"/>
    <property type="match status" value="1"/>
</dbReference>
<dbReference type="EMBL" id="CP036266">
    <property type="protein sequence ID" value="QDT19713.1"/>
    <property type="molecule type" value="Genomic_DNA"/>
</dbReference>
<dbReference type="Gene3D" id="1.10.10.10">
    <property type="entry name" value="Winged helix-like DNA-binding domain superfamily/Winged helix DNA-binding domain"/>
    <property type="match status" value="1"/>
</dbReference>
<evidence type="ECO:0000313" key="6">
    <source>
        <dbReference type="Proteomes" id="UP000320421"/>
    </source>
</evidence>
<gene>
    <name evidence="5" type="primary">lutR_1</name>
    <name evidence="5" type="ORF">HG66A1_14810</name>
</gene>
<dbReference type="SMART" id="SM00895">
    <property type="entry name" value="FCD"/>
    <property type="match status" value="1"/>
</dbReference>
<evidence type="ECO:0000256" key="2">
    <source>
        <dbReference type="ARBA" id="ARBA00023125"/>
    </source>
</evidence>
<dbReference type="PRINTS" id="PR00035">
    <property type="entry name" value="HTHGNTR"/>
</dbReference>
<dbReference type="Pfam" id="PF07729">
    <property type="entry name" value="FCD"/>
    <property type="match status" value="1"/>
</dbReference>
<dbReference type="Proteomes" id="UP000320421">
    <property type="component" value="Chromosome"/>
</dbReference>
<dbReference type="InterPro" id="IPR036388">
    <property type="entry name" value="WH-like_DNA-bd_sf"/>
</dbReference>
<dbReference type="AlphaFoldDB" id="A0A517PK15"/>
<dbReference type="PANTHER" id="PTHR43537:SF44">
    <property type="entry name" value="GNTR FAMILY REGULATORY PROTEIN"/>
    <property type="match status" value="1"/>
</dbReference>
<keyword evidence="2" id="KW-0238">DNA-binding</keyword>
<keyword evidence="6" id="KW-1185">Reference proteome</keyword>
<evidence type="ECO:0000259" key="4">
    <source>
        <dbReference type="PROSITE" id="PS50949"/>
    </source>
</evidence>
<reference evidence="5 6" key="1">
    <citation type="submission" date="2019-02" db="EMBL/GenBank/DDBJ databases">
        <title>Deep-cultivation of Planctomycetes and their phenomic and genomic characterization uncovers novel biology.</title>
        <authorList>
            <person name="Wiegand S."/>
            <person name="Jogler M."/>
            <person name="Boedeker C."/>
            <person name="Pinto D."/>
            <person name="Vollmers J."/>
            <person name="Rivas-Marin E."/>
            <person name="Kohn T."/>
            <person name="Peeters S.H."/>
            <person name="Heuer A."/>
            <person name="Rast P."/>
            <person name="Oberbeckmann S."/>
            <person name="Bunk B."/>
            <person name="Jeske O."/>
            <person name="Meyerdierks A."/>
            <person name="Storesund J.E."/>
            <person name="Kallscheuer N."/>
            <person name="Luecker S."/>
            <person name="Lage O.M."/>
            <person name="Pohl T."/>
            <person name="Merkel B.J."/>
            <person name="Hornburger P."/>
            <person name="Mueller R.-W."/>
            <person name="Bruemmer F."/>
            <person name="Labrenz M."/>
            <person name="Spormann A.M."/>
            <person name="Op den Camp H."/>
            <person name="Overmann J."/>
            <person name="Amann R."/>
            <person name="Jetten M.S.M."/>
            <person name="Mascher T."/>
            <person name="Medema M.H."/>
            <person name="Devos D.P."/>
            <person name="Kaster A.-K."/>
            <person name="Ovreas L."/>
            <person name="Rohde M."/>
            <person name="Galperin M.Y."/>
            <person name="Jogler C."/>
        </authorList>
    </citation>
    <scope>NUCLEOTIDE SEQUENCE [LARGE SCALE GENOMIC DNA]</scope>
    <source>
        <strain evidence="5 6">HG66A1</strain>
    </source>
</reference>
<sequence length="246" mass="26777">MNTLQSDSPVIGSDSRTLSAELAEQLCARIRNDRLAPGTRLGTEADLASEFGVSRTVVREAVGSLRGLGVVVGRQGLGLCVGEADNFSTVLRNALVPQVASADGWRELQQLRAVIEIGSIALAVELISTEEIIRLQTIVAEMKRVMRNLDEDPQGTSKAYKELDCLFHETILGASHGNFVQQFHGVLLDYFHAGDVYGCPPRESGLREHEQIANAIADRNVDLATKYLTEHLKPQLKAPSKDSTTN</sequence>
<dbReference type="InterPro" id="IPR036390">
    <property type="entry name" value="WH_DNA-bd_sf"/>
</dbReference>
<dbReference type="RefSeq" id="WP_145181510.1">
    <property type="nucleotide sequence ID" value="NZ_CP036266.1"/>
</dbReference>